<reference evidence="3" key="2">
    <citation type="submission" date="2025-09" db="UniProtKB">
        <authorList>
            <consortium name="Ensembl"/>
        </authorList>
    </citation>
    <scope>IDENTIFICATION</scope>
</reference>
<dbReference type="Pfam" id="PF00402">
    <property type="entry name" value="Calponin"/>
    <property type="match status" value="1"/>
</dbReference>
<feature type="transmembrane region" description="Helical" evidence="2">
    <location>
        <begin position="113"/>
        <end position="134"/>
    </location>
</feature>
<feature type="region of interest" description="Disordered" evidence="1">
    <location>
        <begin position="66"/>
        <end position="86"/>
    </location>
</feature>
<dbReference type="Proteomes" id="UP000694415">
    <property type="component" value="Unplaced"/>
</dbReference>
<dbReference type="PROSITE" id="PS51122">
    <property type="entry name" value="CALPONIN_2"/>
    <property type="match status" value="1"/>
</dbReference>
<dbReference type="InterPro" id="IPR000557">
    <property type="entry name" value="Calponin_repeat"/>
</dbReference>
<name>A0A8C6GI30_MUSSI</name>
<dbReference type="GeneTree" id="ENSGT00940000154355"/>
<accession>A0A8C6GI30</accession>
<keyword evidence="2" id="KW-0812">Transmembrane</keyword>
<organism evidence="3 4">
    <name type="scientific">Mus spicilegus</name>
    <name type="common">Mound-building mouse</name>
    <dbReference type="NCBI Taxonomy" id="10103"/>
    <lineage>
        <taxon>Eukaryota</taxon>
        <taxon>Metazoa</taxon>
        <taxon>Chordata</taxon>
        <taxon>Craniata</taxon>
        <taxon>Vertebrata</taxon>
        <taxon>Euteleostomi</taxon>
        <taxon>Mammalia</taxon>
        <taxon>Eutheria</taxon>
        <taxon>Euarchontoglires</taxon>
        <taxon>Glires</taxon>
        <taxon>Rodentia</taxon>
        <taxon>Myomorpha</taxon>
        <taxon>Muroidea</taxon>
        <taxon>Muridae</taxon>
        <taxon>Murinae</taxon>
        <taxon>Mus</taxon>
        <taxon>Mus</taxon>
    </lineage>
</organism>
<reference evidence="3" key="1">
    <citation type="submission" date="2025-08" db="UniProtKB">
        <authorList>
            <consortium name="Ensembl"/>
        </authorList>
    </citation>
    <scope>IDENTIFICATION</scope>
</reference>
<evidence type="ECO:0000313" key="4">
    <source>
        <dbReference type="Proteomes" id="UP000694415"/>
    </source>
</evidence>
<sequence length="135" mass="14571">MGTNKCASQVGMTAPGTWRYIYDTKLDTDKCDNSSMPLQMDYMLGANQSGQIFGLGQQIYNPKYCPQGSAADGAPDGDEGQGEVPEYLATARRKPVTEHPGVQAPALHQQPCVGFGVFTVFCVLKLVICLYLSLS</sequence>
<evidence type="ECO:0000256" key="2">
    <source>
        <dbReference type="SAM" id="Phobius"/>
    </source>
</evidence>
<proteinExistence type="predicted"/>
<dbReference type="Ensembl" id="ENSMSIT00000008017.1">
    <property type="protein sequence ID" value="ENSMSIP00000006330.1"/>
    <property type="gene ID" value="ENSMSIG00000005667.1"/>
</dbReference>
<dbReference type="AlphaFoldDB" id="A0A8C6GI30"/>
<evidence type="ECO:0000256" key="1">
    <source>
        <dbReference type="SAM" id="MobiDB-lite"/>
    </source>
</evidence>
<keyword evidence="4" id="KW-1185">Reference proteome</keyword>
<protein>
    <submittedName>
        <fullName evidence="3">Uncharacterized protein</fullName>
    </submittedName>
</protein>
<keyword evidence="2" id="KW-1133">Transmembrane helix</keyword>
<keyword evidence="2" id="KW-0472">Membrane</keyword>
<evidence type="ECO:0000313" key="3">
    <source>
        <dbReference type="Ensembl" id="ENSMSIP00000006330.1"/>
    </source>
</evidence>